<dbReference type="GO" id="GO:0016746">
    <property type="term" value="F:acyltransferase activity"/>
    <property type="evidence" value="ECO:0007669"/>
    <property type="project" value="UniProtKB-KW"/>
</dbReference>
<dbReference type="PROSITE" id="PS51186">
    <property type="entry name" value="GNAT"/>
    <property type="match status" value="1"/>
</dbReference>
<dbReference type="EMBL" id="JBBUTG010000001">
    <property type="protein sequence ID" value="MEK8029778.1"/>
    <property type="molecule type" value="Genomic_DNA"/>
</dbReference>
<dbReference type="RefSeq" id="WP_341424112.1">
    <property type="nucleotide sequence ID" value="NZ_JBBUTG010000001.1"/>
</dbReference>
<dbReference type="EC" id="2.3.1.-" evidence="2"/>
<dbReference type="InterPro" id="IPR000182">
    <property type="entry name" value="GNAT_dom"/>
</dbReference>
<dbReference type="Gene3D" id="3.40.630.30">
    <property type="match status" value="1"/>
</dbReference>
<keyword evidence="3" id="KW-1185">Reference proteome</keyword>
<keyword evidence="2" id="KW-0012">Acyltransferase</keyword>
<feature type="domain" description="N-acetyltransferase" evidence="1">
    <location>
        <begin position="7"/>
        <end position="162"/>
    </location>
</feature>
<dbReference type="SUPFAM" id="SSF55729">
    <property type="entry name" value="Acyl-CoA N-acyltransferases (Nat)"/>
    <property type="match status" value="1"/>
</dbReference>
<protein>
    <submittedName>
        <fullName evidence="2">GNAT family N-acetyltransferase</fullName>
        <ecNumber evidence="2">2.3.1.-</ecNumber>
    </submittedName>
</protein>
<proteinExistence type="predicted"/>
<evidence type="ECO:0000313" key="3">
    <source>
        <dbReference type="Proteomes" id="UP001371218"/>
    </source>
</evidence>
<gene>
    <name evidence="2" type="ORF">AACH06_03000</name>
</gene>
<name>A0ABU9BJX3_9BURK</name>
<accession>A0ABU9BJX3</accession>
<dbReference type="InterPro" id="IPR016181">
    <property type="entry name" value="Acyl_CoA_acyltransferase"/>
</dbReference>
<evidence type="ECO:0000313" key="2">
    <source>
        <dbReference type="EMBL" id="MEK8029778.1"/>
    </source>
</evidence>
<dbReference type="Pfam" id="PF00583">
    <property type="entry name" value="Acetyltransf_1"/>
    <property type="match status" value="1"/>
</dbReference>
<dbReference type="Proteomes" id="UP001371218">
    <property type="component" value="Unassembled WGS sequence"/>
</dbReference>
<organism evidence="2 3">
    <name type="scientific">Ideonella lacteola</name>
    <dbReference type="NCBI Taxonomy" id="2984193"/>
    <lineage>
        <taxon>Bacteria</taxon>
        <taxon>Pseudomonadati</taxon>
        <taxon>Pseudomonadota</taxon>
        <taxon>Betaproteobacteria</taxon>
        <taxon>Burkholderiales</taxon>
        <taxon>Sphaerotilaceae</taxon>
        <taxon>Ideonella</taxon>
    </lineage>
</organism>
<keyword evidence="2" id="KW-0808">Transferase</keyword>
<comment type="caution">
    <text evidence="2">The sequence shown here is derived from an EMBL/GenBank/DDBJ whole genome shotgun (WGS) entry which is preliminary data.</text>
</comment>
<reference evidence="2 3" key="1">
    <citation type="submission" date="2024-04" db="EMBL/GenBank/DDBJ databases">
        <title>Novel species of the genus Ideonella isolated from streams.</title>
        <authorList>
            <person name="Lu H."/>
        </authorList>
    </citation>
    <scope>NUCLEOTIDE SEQUENCE [LARGE SCALE GENOMIC DNA]</scope>
    <source>
        <strain evidence="2 3">DXS29W</strain>
    </source>
</reference>
<sequence>MVTVSLKPWQDLNEAERQGVLALSVSAQQVEYAGTVERSVRACQDGPASEVVGLAILEGMRVVGFLVLKRGSRAPAWAREGAAVVSALRIDLACQGKGLGSAALRILPSWVATHWPDARAVSLSVDEDNLAGRQAYTKAGFVDHGVREEGRIGWVRYMSRPQ</sequence>
<evidence type="ECO:0000259" key="1">
    <source>
        <dbReference type="PROSITE" id="PS51186"/>
    </source>
</evidence>